<evidence type="ECO:0000256" key="7">
    <source>
        <dbReference type="ARBA" id="ARBA00022741"/>
    </source>
</evidence>
<feature type="compositionally biased region" description="Polar residues" evidence="12">
    <location>
        <begin position="395"/>
        <end position="409"/>
    </location>
</feature>
<dbReference type="Gene3D" id="1.20.272.10">
    <property type="match status" value="1"/>
</dbReference>
<keyword evidence="10" id="KW-0239">DNA-directed DNA polymerase</keyword>
<dbReference type="STRING" id="1294263.JCM21531_3332"/>
<evidence type="ECO:0000256" key="10">
    <source>
        <dbReference type="ARBA" id="ARBA00022932"/>
    </source>
</evidence>
<dbReference type="SMART" id="SM00382">
    <property type="entry name" value="AAA"/>
    <property type="match status" value="1"/>
</dbReference>
<evidence type="ECO:0000256" key="12">
    <source>
        <dbReference type="SAM" id="MobiDB-lite"/>
    </source>
</evidence>
<feature type="domain" description="AAA+ ATPase" evidence="13">
    <location>
        <begin position="37"/>
        <end position="179"/>
    </location>
</feature>
<dbReference type="Gene3D" id="3.40.50.300">
    <property type="entry name" value="P-loop containing nucleotide triphosphate hydrolases"/>
    <property type="match status" value="1"/>
</dbReference>
<keyword evidence="5" id="KW-0235">DNA replication</keyword>
<dbReference type="GO" id="GO:0003887">
    <property type="term" value="F:DNA-directed DNA polymerase activity"/>
    <property type="evidence" value="ECO:0007669"/>
    <property type="project" value="UniProtKB-KW"/>
</dbReference>
<dbReference type="OrthoDB" id="9810148at2"/>
<evidence type="ECO:0000256" key="6">
    <source>
        <dbReference type="ARBA" id="ARBA00022723"/>
    </source>
</evidence>
<dbReference type="EMBL" id="BAVR01000045">
    <property type="protein sequence ID" value="GAE89772.1"/>
    <property type="molecule type" value="Genomic_DNA"/>
</dbReference>
<dbReference type="GO" id="GO:0006261">
    <property type="term" value="P:DNA-templated DNA replication"/>
    <property type="evidence" value="ECO:0007669"/>
    <property type="project" value="TreeGrafter"/>
</dbReference>
<evidence type="ECO:0000256" key="2">
    <source>
        <dbReference type="ARBA" id="ARBA00012417"/>
    </source>
</evidence>
<dbReference type="SUPFAM" id="SSF52540">
    <property type="entry name" value="P-loop containing nucleoside triphosphate hydrolases"/>
    <property type="match status" value="1"/>
</dbReference>
<dbReference type="InterPro" id="IPR003593">
    <property type="entry name" value="AAA+_ATPase"/>
</dbReference>
<evidence type="ECO:0000313" key="15">
    <source>
        <dbReference type="Proteomes" id="UP000019109"/>
    </source>
</evidence>
<dbReference type="FunFam" id="3.40.50.300:FF:000014">
    <property type="entry name" value="DNA polymerase III subunit gamma/tau"/>
    <property type="match status" value="1"/>
</dbReference>
<evidence type="ECO:0000313" key="14">
    <source>
        <dbReference type="EMBL" id="GAE89772.1"/>
    </source>
</evidence>
<evidence type="ECO:0000256" key="11">
    <source>
        <dbReference type="ARBA" id="ARBA00049244"/>
    </source>
</evidence>
<dbReference type="CDD" id="cd00009">
    <property type="entry name" value="AAA"/>
    <property type="match status" value="1"/>
</dbReference>
<feature type="region of interest" description="Disordered" evidence="12">
    <location>
        <begin position="389"/>
        <end position="421"/>
    </location>
</feature>
<evidence type="ECO:0000259" key="13">
    <source>
        <dbReference type="SMART" id="SM00382"/>
    </source>
</evidence>
<dbReference type="GO" id="GO:0009360">
    <property type="term" value="C:DNA polymerase III complex"/>
    <property type="evidence" value="ECO:0007669"/>
    <property type="project" value="InterPro"/>
</dbReference>
<dbReference type="Proteomes" id="UP000019109">
    <property type="component" value="Unassembled WGS sequence"/>
</dbReference>
<keyword evidence="6" id="KW-0479">Metal-binding</keyword>
<keyword evidence="15" id="KW-1185">Reference proteome</keyword>
<comment type="caution">
    <text evidence="14">The sequence shown here is derived from an EMBL/GenBank/DDBJ whole genome shotgun (WGS) entry which is preliminary data.</text>
</comment>
<keyword evidence="3" id="KW-0808">Transferase</keyword>
<dbReference type="Gene3D" id="1.10.8.60">
    <property type="match status" value="1"/>
</dbReference>
<dbReference type="Pfam" id="PF22608">
    <property type="entry name" value="DNAX_ATPase_lid"/>
    <property type="match status" value="1"/>
</dbReference>
<sequence>MSYLALYRKWRPMVFEDVVEQEHVVKTLRNSICSGRIAHAYLFCGTRGTGKTTMAKIFSRAVNCVDSKNGDPCNQCEVCQGILNGSLLDVIEIDAASNNSVDDIRDIRDEVIYTPSKARYKVYIIDEVHMLSTGAFNALLKTLEEPPAHVIFILATTEPHKLPATILSRCQRFDFRRIPVDSIVKRIEYIAKESGVEIQREASKLIAKLSDGALRDAISILDQCISLGNKELTYEDVLSVVGLVTDTFIGEVVDAVKNREIQRVLKAVDELVMEGKNIGQFVSELVMYYRNLMICSSVSNPEEIIDAPMDSIQKMKEQCNGLERFEIVAVIKELSLLEAALKSTTHPRVLLETTLIKLCENRMDLGDAGVLERIQSLEKNVNDIMEKGIAVPKNGSGSSTGSLKDSGNADSGKENLESEDDKRIEKKNIAKNVKGIEIWPKVLDELKSRGRMVIYSHLLDAKLIELGSNRVGIVFKNTIGKMFVEKSENLEVVEECLCEFLGKKVRVKCLGEEDIVDTEKKEEKDELIEKVQDFAEKVDIPLNIIDE</sequence>
<dbReference type="InterPro" id="IPR008921">
    <property type="entry name" value="DNA_pol3_clamp-load_cplx_C"/>
</dbReference>
<reference evidence="14" key="1">
    <citation type="journal article" date="2014" name="Genome Announc.">
        <title>Draft Genome Sequence of Clostridium straminisolvens Strain JCM 21531T, Isolated from a Cellulose-Degrading Bacterial Community.</title>
        <authorList>
            <person name="Yuki M."/>
            <person name="Oshima K."/>
            <person name="Suda W."/>
            <person name="Sakamoto M."/>
            <person name="Kitamura K."/>
            <person name="Iida T."/>
            <person name="Hattori M."/>
            <person name="Ohkuma M."/>
        </authorList>
    </citation>
    <scope>NUCLEOTIDE SEQUENCE [LARGE SCALE GENOMIC DNA]</scope>
    <source>
        <strain evidence="14">JCM 21531</strain>
    </source>
</reference>
<dbReference type="CDD" id="cd18137">
    <property type="entry name" value="HLD_clamp_pol_III_gamma_tau"/>
    <property type="match status" value="1"/>
</dbReference>
<keyword evidence="7" id="KW-0547">Nucleotide-binding</keyword>
<comment type="similarity">
    <text evidence="1">Belongs to the DnaX/STICHEL family.</text>
</comment>
<keyword evidence="9" id="KW-0067">ATP-binding</keyword>
<dbReference type="InterPro" id="IPR022754">
    <property type="entry name" value="DNA_pol_III_gamma-3"/>
</dbReference>
<organism evidence="14 15">
    <name type="scientific">Acetivibrio straminisolvens JCM 21531</name>
    <dbReference type="NCBI Taxonomy" id="1294263"/>
    <lineage>
        <taxon>Bacteria</taxon>
        <taxon>Bacillati</taxon>
        <taxon>Bacillota</taxon>
        <taxon>Clostridia</taxon>
        <taxon>Eubacteriales</taxon>
        <taxon>Oscillospiraceae</taxon>
        <taxon>Acetivibrio</taxon>
    </lineage>
</organism>
<gene>
    <name evidence="14" type="ORF">JCM21531_3332</name>
</gene>
<dbReference type="Pfam" id="PF13177">
    <property type="entry name" value="DNA_pol3_delta2"/>
    <property type="match status" value="1"/>
</dbReference>
<evidence type="ECO:0000256" key="3">
    <source>
        <dbReference type="ARBA" id="ARBA00022679"/>
    </source>
</evidence>
<dbReference type="InterPro" id="IPR012763">
    <property type="entry name" value="DNA_pol_III_sug/sutau_N"/>
</dbReference>
<evidence type="ECO:0000256" key="1">
    <source>
        <dbReference type="ARBA" id="ARBA00006360"/>
    </source>
</evidence>
<feature type="compositionally biased region" description="Basic and acidic residues" evidence="12">
    <location>
        <begin position="411"/>
        <end position="421"/>
    </location>
</feature>
<proteinExistence type="inferred from homology"/>
<accession>W4V987</accession>
<dbReference type="InterPro" id="IPR027417">
    <property type="entry name" value="P-loop_NTPase"/>
</dbReference>
<dbReference type="NCBIfam" id="NF004046">
    <property type="entry name" value="PRK05563.1"/>
    <property type="match status" value="1"/>
</dbReference>
<keyword evidence="4" id="KW-0548">Nucleotidyltransferase</keyword>
<dbReference type="RefSeq" id="WP_038290238.1">
    <property type="nucleotide sequence ID" value="NZ_BAVR01000045.1"/>
</dbReference>
<dbReference type="PANTHER" id="PTHR11669:SF0">
    <property type="entry name" value="PROTEIN STICHEL-LIKE 2"/>
    <property type="match status" value="1"/>
</dbReference>
<dbReference type="GO" id="GO:0005524">
    <property type="term" value="F:ATP binding"/>
    <property type="evidence" value="ECO:0007669"/>
    <property type="project" value="UniProtKB-KW"/>
</dbReference>
<keyword evidence="8" id="KW-0862">Zinc</keyword>
<protein>
    <recommendedName>
        <fullName evidence="2">DNA-directed DNA polymerase</fullName>
        <ecNumber evidence="2">2.7.7.7</ecNumber>
    </recommendedName>
</protein>
<dbReference type="SUPFAM" id="SSF48019">
    <property type="entry name" value="post-AAA+ oligomerization domain-like"/>
    <property type="match status" value="1"/>
</dbReference>
<evidence type="ECO:0000256" key="8">
    <source>
        <dbReference type="ARBA" id="ARBA00022833"/>
    </source>
</evidence>
<dbReference type="GO" id="GO:0046872">
    <property type="term" value="F:metal ion binding"/>
    <property type="evidence" value="ECO:0007669"/>
    <property type="project" value="UniProtKB-KW"/>
</dbReference>
<dbReference type="Pfam" id="PF12169">
    <property type="entry name" value="DNA_pol3_gamma3"/>
    <property type="match status" value="1"/>
</dbReference>
<dbReference type="PANTHER" id="PTHR11669">
    <property type="entry name" value="REPLICATION FACTOR C / DNA POLYMERASE III GAMMA-TAU SUBUNIT"/>
    <property type="match status" value="1"/>
</dbReference>
<dbReference type="InterPro" id="IPR045085">
    <property type="entry name" value="HLD_clamp_pol_III_gamma_tau"/>
</dbReference>
<dbReference type="AlphaFoldDB" id="W4V987"/>
<dbReference type="InterPro" id="IPR050238">
    <property type="entry name" value="DNA_Rep/Repair_Clamp_Loader"/>
</dbReference>
<dbReference type="NCBIfam" id="TIGR02397">
    <property type="entry name" value="dnaX_nterm"/>
    <property type="match status" value="1"/>
</dbReference>
<evidence type="ECO:0000256" key="9">
    <source>
        <dbReference type="ARBA" id="ARBA00022840"/>
    </source>
</evidence>
<name>W4V987_9FIRM</name>
<dbReference type="GO" id="GO:0003677">
    <property type="term" value="F:DNA binding"/>
    <property type="evidence" value="ECO:0007669"/>
    <property type="project" value="InterPro"/>
</dbReference>
<evidence type="ECO:0000256" key="5">
    <source>
        <dbReference type="ARBA" id="ARBA00022705"/>
    </source>
</evidence>
<comment type="catalytic activity">
    <reaction evidence="11">
        <text>DNA(n) + a 2'-deoxyribonucleoside 5'-triphosphate = DNA(n+1) + diphosphate</text>
        <dbReference type="Rhea" id="RHEA:22508"/>
        <dbReference type="Rhea" id="RHEA-COMP:17339"/>
        <dbReference type="Rhea" id="RHEA-COMP:17340"/>
        <dbReference type="ChEBI" id="CHEBI:33019"/>
        <dbReference type="ChEBI" id="CHEBI:61560"/>
        <dbReference type="ChEBI" id="CHEBI:173112"/>
        <dbReference type="EC" id="2.7.7.7"/>
    </reaction>
</comment>
<evidence type="ECO:0000256" key="4">
    <source>
        <dbReference type="ARBA" id="ARBA00022695"/>
    </source>
</evidence>
<dbReference type="EC" id="2.7.7.7" evidence="2"/>